<dbReference type="RefSeq" id="WP_168877441.1">
    <property type="nucleotide sequence ID" value="NZ_JABAIM010000002.1"/>
</dbReference>
<dbReference type="InterPro" id="IPR006171">
    <property type="entry name" value="TOPRIM_dom"/>
</dbReference>
<dbReference type="InterPro" id="IPR050219">
    <property type="entry name" value="DnaG_primase"/>
</dbReference>
<evidence type="ECO:0000256" key="2">
    <source>
        <dbReference type="ARBA" id="ARBA00022515"/>
    </source>
</evidence>
<evidence type="ECO:0000256" key="6">
    <source>
        <dbReference type="ARBA" id="ARBA00022723"/>
    </source>
</evidence>
<dbReference type="SUPFAM" id="SSF56731">
    <property type="entry name" value="DNA primase core"/>
    <property type="match status" value="1"/>
</dbReference>
<evidence type="ECO:0000259" key="16">
    <source>
        <dbReference type="PROSITE" id="PS50880"/>
    </source>
</evidence>
<dbReference type="FunFam" id="3.40.1360.10:FF:000002">
    <property type="entry name" value="DNA primase"/>
    <property type="match status" value="1"/>
</dbReference>
<dbReference type="GO" id="GO:0008270">
    <property type="term" value="F:zinc ion binding"/>
    <property type="evidence" value="ECO:0007669"/>
    <property type="project" value="UniProtKB-UniRule"/>
</dbReference>
<dbReference type="PROSITE" id="PS50880">
    <property type="entry name" value="TOPRIM"/>
    <property type="match status" value="1"/>
</dbReference>
<dbReference type="InterPro" id="IPR013264">
    <property type="entry name" value="DNAG_N"/>
</dbReference>
<evidence type="ECO:0000256" key="12">
    <source>
        <dbReference type="HAMAP-Rule" id="MF_00974"/>
    </source>
</evidence>
<accession>A0A847RXB7</accession>
<comment type="cofactor">
    <cofactor evidence="12 13 14">
        <name>Zn(2+)</name>
        <dbReference type="ChEBI" id="CHEBI:29105"/>
    </cofactor>
    <text evidence="12 13 14">Binds 1 zinc ion per monomer.</text>
</comment>
<dbReference type="InterPro" id="IPR006295">
    <property type="entry name" value="DNA_primase_DnaG"/>
</dbReference>
<dbReference type="Gene3D" id="1.20.50.20">
    <property type="entry name" value="DnaG, RNA polymerase domain, helical bundle"/>
    <property type="match status" value="1"/>
</dbReference>
<keyword evidence="3 12" id="KW-0808">Transferase</keyword>
<evidence type="ECO:0000256" key="13">
    <source>
        <dbReference type="PIRNR" id="PIRNR002811"/>
    </source>
</evidence>
<dbReference type="HAMAP" id="MF_00974">
    <property type="entry name" value="DNA_primase_DnaG"/>
    <property type="match status" value="1"/>
</dbReference>
<evidence type="ECO:0000256" key="3">
    <source>
        <dbReference type="ARBA" id="ARBA00022679"/>
    </source>
</evidence>
<dbReference type="NCBIfam" id="TIGR01391">
    <property type="entry name" value="dnaG"/>
    <property type="match status" value="1"/>
</dbReference>
<keyword evidence="4 12" id="KW-0548">Nucleotidyltransferase</keyword>
<comment type="catalytic activity">
    <reaction evidence="12">
        <text>ssDNA + n NTP = ssDNA/pppN(pN)n-1 hybrid + (n-1) diphosphate.</text>
        <dbReference type="EC" id="2.7.7.101"/>
    </reaction>
</comment>
<dbReference type="AlphaFoldDB" id="A0A847RXB7"/>
<evidence type="ECO:0000256" key="5">
    <source>
        <dbReference type="ARBA" id="ARBA00022705"/>
    </source>
</evidence>
<protein>
    <recommendedName>
        <fullName evidence="12 13">DNA primase</fullName>
        <ecNumber evidence="12">2.7.7.101</ecNumber>
    </recommendedName>
</protein>
<sequence>MIPQSFIDDLLARADIVSVVDRYVPLKKTGINYSACCPFHQEKSPSFTVSPSKQFYHCFGCGAHGDALRFVMEYQGLGFIDAVKQLAADYGMTVPDVREEQAQQFKATVSPLIDVLQQASQHFRQQLKQSPEAIAYLKGRGLTGEVAARFGLGYAPDDWQGLAKVFADYPTRSALAESGLVIDNEQGRRYDRFRDRVMFPIHNAKGQIIGFGGRVMGKGEPKYLNSPETPLFQKGHELYGLYQARQAIKQAGKVLVVEGYMDVVALAQYGVEYAVATLGTSTTADHLHKLFRHSERLVFCFDGDNAGRKAAWRALENALPQLNDAVRLEFLFLPEGEDPDSLVRQIGKAGFEQKLEAEAEPLSRFLQRELAARTELARGDAEAKARFWHEAKPLLNQMAAPTLKSALWDELKTFTGMFRRESPQQQGGQKGRKPWQKQDALPPQPARTAPASNEERVLMYLLRRPGLWRTLPESVHIERCDWPAAGRALLDLLAASPKLEELDSNALLSLAPPQWQAQWSRWLQRDWVTSLDVYSEAGEQEFLAASRSIWLAVESRWRAERKAELDARIQADGLGSLDEAERQEYLRLMLPARQQA</sequence>
<dbReference type="Pfam" id="PF08275">
    <property type="entry name" value="DNAG_N"/>
    <property type="match status" value="1"/>
</dbReference>
<dbReference type="GO" id="GO:1990077">
    <property type="term" value="C:primosome complex"/>
    <property type="evidence" value="ECO:0007669"/>
    <property type="project" value="UniProtKB-KW"/>
</dbReference>
<keyword evidence="10 12" id="KW-0238">DNA-binding</keyword>
<keyword evidence="8 12" id="KW-0862">Zinc</keyword>
<dbReference type="Pfam" id="PF01807">
    <property type="entry name" value="Zn_ribbon_DnaG"/>
    <property type="match status" value="1"/>
</dbReference>
<dbReference type="Pfam" id="PF13155">
    <property type="entry name" value="Toprim_2"/>
    <property type="match status" value="1"/>
</dbReference>
<dbReference type="EMBL" id="JABAIM010000002">
    <property type="protein sequence ID" value="NLR75800.1"/>
    <property type="molecule type" value="Genomic_DNA"/>
</dbReference>
<dbReference type="GO" id="GO:0006269">
    <property type="term" value="P:DNA replication, synthesis of primer"/>
    <property type="evidence" value="ECO:0007669"/>
    <property type="project" value="UniProtKB-UniRule"/>
</dbReference>
<dbReference type="FunFam" id="3.90.580.10:FF:000001">
    <property type="entry name" value="DNA primase"/>
    <property type="match status" value="1"/>
</dbReference>
<dbReference type="Gene3D" id="3.40.1360.10">
    <property type="match status" value="1"/>
</dbReference>
<evidence type="ECO:0000256" key="9">
    <source>
        <dbReference type="ARBA" id="ARBA00022842"/>
    </source>
</evidence>
<comment type="caution">
    <text evidence="17">The sequence shown here is derived from an EMBL/GenBank/DDBJ whole genome shotgun (WGS) entry which is preliminary data.</text>
</comment>
<keyword evidence="7 12" id="KW-0863">Zinc-finger</keyword>
<evidence type="ECO:0000256" key="14">
    <source>
        <dbReference type="PIRSR" id="PIRSR002811-1"/>
    </source>
</evidence>
<name>A0A847RXB7_9NEIS</name>
<dbReference type="SMART" id="SM00400">
    <property type="entry name" value="ZnF_CHCC"/>
    <property type="match status" value="1"/>
</dbReference>
<dbReference type="Gene3D" id="3.90.580.10">
    <property type="entry name" value="Zinc finger, CHC2-type domain"/>
    <property type="match status" value="1"/>
</dbReference>
<comment type="function">
    <text evidence="12 13">RNA polymerase that catalyzes the synthesis of short RNA molecules used as primers for DNA polymerase during DNA replication.</text>
</comment>
<dbReference type="SMART" id="SM00493">
    <property type="entry name" value="TOPRIM"/>
    <property type="match status" value="1"/>
</dbReference>
<dbReference type="InterPro" id="IPR002694">
    <property type="entry name" value="Znf_CHC2"/>
</dbReference>
<gene>
    <name evidence="12" type="primary">dnaG</name>
    <name evidence="17" type="ORF">HF682_11570</name>
</gene>
<evidence type="ECO:0000313" key="18">
    <source>
        <dbReference type="Proteomes" id="UP000587991"/>
    </source>
</evidence>
<feature type="region of interest" description="Disordered" evidence="15">
    <location>
        <begin position="420"/>
        <end position="450"/>
    </location>
</feature>
<dbReference type="InterPro" id="IPR030846">
    <property type="entry name" value="DnaG_bac"/>
</dbReference>
<keyword evidence="6 12" id="KW-0479">Metal-binding</keyword>
<reference evidence="17 18" key="1">
    <citation type="submission" date="2020-04" db="EMBL/GenBank/DDBJ databases">
        <title>Draft genome of Leeia sp. IMCC25680.</title>
        <authorList>
            <person name="Song J."/>
            <person name="Cho J.-C."/>
        </authorList>
    </citation>
    <scope>NUCLEOTIDE SEQUENCE [LARGE SCALE GENOMIC DNA]</scope>
    <source>
        <strain evidence="17 18">IMCC25680</strain>
    </source>
</reference>
<keyword evidence="11 12" id="KW-0804">Transcription</keyword>
<keyword evidence="1 12" id="KW-0240">DNA-directed RNA polymerase</keyword>
<dbReference type="PANTHER" id="PTHR30313:SF2">
    <property type="entry name" value="DNA PRIMASE"/>
    <property type="match status" value="1"/>
</dbReference>
<evidence type="ECO:0000256" key="10">
    <source>
        <dbReference type="ARBA" id="ARBA00023125"/>
    </source>
</evidence>
<dbReference type="Proteomes" id="UP000587991">
    <property type="component" value="Unassembled WGS sequence"/>
</dbReference>
<evidence type="ECO:0000256" key="11">
    <source>
        <dbReference type="ARBA" id="ARBA00023163"/>
    </source>
</evidence>
<evidence type="ECO:0000256" key="7">
    <source>
        <dbReference type="ARBA" id="ARBA00022771"/>
    </source>
</evidence>
<evidence type="ECO:0000256" key="8">
    <source>
        <dbReference type="ARBA" id="ARBA00022833"/>
    </source>
</evidence>
<feature type="domain" description="Toprim" evidence="16">
    <location>
        <begin position="252"/>
        <end position="334"/>
    </location>
</feature>
<evidence type="ECO:0000256" key="4">
    <source>
        <dbReference type="ARBA" id="ARBA00022695"/>
    </source>
</evidence>
<dbReference type="CDD" id="cd03364">
    <property type="entry name" value="TOPRIM_DnaG_primases"/>
    <property type="match status" value="1"/>
</dbReference>
<dbReference type="PIRSF" id="PIRSF002811">
    <property type="entry name" value="DnaG"/>
    <property type="match status" value="1"/>
</dbReference>
<evidence type="ECO:0000256" key="15">
    <source>
        <dbReference type="SAM" id="MobiDB-lite"/>
    </source>
</evidence>
<evidence type="ECO:0000313" key="17">
    <source>
        <dbReference type="EMBL" id="NLR75800.1"/>
    </source>
</evidence>
<dbReference type="PANTHER" id="PTHR30313">
    <property type="entry name" value="DNA PRIMASE"/>
    <property type="match status" value="1"/>
</dbReference>
<dbReference type="GO" id="GO:0003677">
    <property type="term" value="F:DNA binding"/>
    <property type="evidence" value="ECO:0007669"/>
    <property type="project" value="UniProtKB-KW"/>
</dbReference>
<dbReference type="GO" id="GO:0005737">
    <property type="term" value="C:cytoplasm"/>
    <property type="evidence" value="ECO:0007669"/>
    <property type="project" value="TreeGrafter"/>
</dbReference>
<dbReference type="Gene3D" id="3.90.980.10">
    <property type="entry name" value="DNA primase, catalytic core, N-terminal domain"/>
    <property type="match status" value="1"/>
</dbReference>
<proteinExistence type="inferred from homology"/>
<organism evidence="17 18">
    <name type="scientific">Leeia aquatica</name>
    <dbReference type="NCBI Taxonomy" id="2725557"/>
    <lineage>
        <taxon>Bacteria</taxon>
        <taxon>Pseudomonadati</taxon>
        <taxon>Pseudomonadota</taxon>
        <taxon>Betaproteobacteria</taxon>
        <taxon>Neisseriales</taxon>
        <taxon>Leeiaceae</taxon>
        <taxon>Leeia</taxon>
    </lineage>
</organism>
<feature type="zinc finger region" description="CHC2-type" evidence="12 14">
    <location>
        <begin position="37"/>
        <end position="61"/>
    </location>
</feature>
<comment type="domain">
    <text evidence="12">Contains an N-terminal zinc-binding domain, a central core domain that contains the primase activity, and a C-terminal DnaB-binding domain.</text>
</comment>
<dbReference type="FunFam" id="3.90.980.10:FF:000001">
    <property type="entry name" value="DNA primase"/>
    <property type="match status" value="1"/>
</dbReference>
<keyword evidence="2 12" id="KW-0639">Primosome</keyword>
<keyword evidence="5 12" id="KW-0235">DNA replication</keyword>
<dbReference type="InterPro" id="IPR037068">
    <property type="entry name" value="DNA_primase_core_N_sf"/>
</dbReference>
<evidence type="ECO:0000256" key="1">
    <source>
        <dbReference type="ARBA" id="ARBA00022478"/>
    </source>
</evidence>
<dbReference type="GO" id="GO:0003899">
    <property type="term" value="F:DNA-directed RNA polymerase activity"/>
    <property type="evidence" value="ECO:0007669"/>
    <property type="project" value="UniProtKB-UniRule"/>
</dbReference>
<keyword evidence="18" id="KW-1185">Reference proteome</keyword>
<dbReference type="InterPro" id="IPR034151">
    <property type="entry name" value="TOPRIM_DnaG_bac"/>
</dbReference>
<comment type="similarity">
    <text evidence="12 13">Belongs to the DnaG primase family.</text>
</comment>
<dbReference type="GO" id="GO:0000428">
    <property type="term" value="C:DNA-directed RNA polymerase complex"/>
    <property type="evidence" value="ECO:0007669"/>
    <property type="project" value="UniProtKB-KW"/>
</dbReference>
<dbReference type="EC" id="2.7.7.101" evidence="12"/>
<comment type="subunit">
    <text evidence="12">Monomer. Interacts with DnaB.</text>
</comment>
<dbReference type="InterPro" id="IPR036977">
    <property type="entry name" value="DNA_primase_Znf_CHC2"/>
</dbReference>
<dbReference type="SUPFAM" id="SSF57783">
    <property type="entry name" value="Zinc beta-ribbon"/>
    <property type="match status" value="1"/>
</dbReference>
<keyword evidence="9" id="KW-0460">Magnesium</keyword>